<evidence type="ECO:0000313" key="2">
    <source>
        <dbReference type="Proteomes" id="UP000826195"/>
    </source>
</evidence>
<protein>
    <submittedName>
        <fullName evidence="1">Uncharacterized protein</fullName>
    </submittedName>
</protein>
<gene>
    <name evidence="1" type="ORF">KQX54_018566</name>
</gene>
<sequence>MNEPVDVVIGEEFPPLYAPRPPSVYIYASILEFIFSGYIRSVTSLAARNRECSEGNRVRNFNSSAESLFGSGFGSCRLFIGEPSNRVSCPIQRTL</sequence>
<proteinExistence type="predicted"/>
<accession>A0AAV7I467</accession>
<organism evidence="1 2">
    <name type="scientific">Cotesia glomerata</name>
    <name type="common">Lepidopteran parasitic wasp</name>
    <name type="synonym">Apanteles glomeratus</name>
    <dbReference type="NCBI Taxonomy" id="32391"/>
    <lineage>
        <taxon>Eukaryota</taxon>
        <taxon>Metazoa</taxon>
        <taxon>Ecdysozoa</taxon>
        <taxon>Arthropoda</taxon>
        <taxon>Hexapoda</taxon>
        <taxon>Insecta</taxon>
        <taxon>Pterygota</taxon>
        <taxon>Neoptera</taxon>
        <taxon>Endopterygota</taxon>
        <taxon>Hymenoptera</taxon>
        <taxon>Apocrita</taxon>
        <taxon>Ichneumonoidea</taxon>
        <taxon>Braconidae</taxon>
        <taxon>Microgastrinae</taxon>
        <taxon>Cotesia</taxon>
    </lineage>
</organism>
<reference evidence="1 2" key="1">
    <citation type="journal article" date="2021" name="J. Hered.">
        <title>A chromosome-level genome assembly of the parasitoid wasp, Cotesia glomerata (Hymenoptera: Braconidae).</title>
        <authorList>
            <person name="Pinto B.J."/>
            <person name="Weis J.J."/>
            <person name="Gamble T."/>
            <person name="Ode P.J."/>
            <person name="Paul R."/>
            <person name="Zaspel J.M."/>
        </authorList>
    </citation>
    <scope>NUCLEOTIDE SEQUENCE [LARGE SCALE GENOMIC DNA]</scope>
    <source>
        <strain evidence="1">CgM1</strain>
    </source>
</reference>
<comment type="caution">
    <text evidence="1">The sequence shown here is derived from an EMBL/GenBank/DDBJ whole genome shotgun (WGS) entry which is preliminary data.</text>
</comment>
<evidence type="ECO:0000313" key="1">
    <source>
        <dbReference type="EMBL" id="KAH0540618.1"/>
    </source>
</evidence>
<name>A0AAV7I467_COTGL</name>
<dbReference type="EMBL" id="JAHXZJ010002609">
    <property type="protein sequence ID" value="KAH0540618.1"/>
    <property type="molecule type" value="Genomic_DNA"/>
</dbReference>
<keyword evidence="2" id="KW-1185">Reference proteome</keyword>
<dbReference type="AlphaFoldDB" id="A0AAV7I467"/>
<dbReference type="Proteomes" id="UP000826195">
    <property type="component" value="Unassembled WGS sequence"/>
</dbReference>